<accession>A0AAE1YE03</accession>
<keyword evidence="8" id="KW-0413">Isomerase</keyword>
<gene>
    <name evidence="12" type="ORF">Salat_1130300</name>
</gene>
<feature type="transmembrane region" description="Helical" evidence="10">
    <location>
        <begin position="167"/>
        <end position="188"/>
    </location>
</feature>
<evidence type="ECO:0000313" key="12">
    <source>
        <dbReference type="EMBL" id="KAK4428307.1"/>
    </source>
</evidence>
<proteinExistence type="inferred from homology"/>
<dbReference type="GO" id="GO:0006952">
    <property type="term" value="P:defense response"/>
    <property type="evidence" value="ECO:0007669"/>
    <property type="project" value="UniProtKB-KW"/>
</dbReference>
<dbReference type="Pfam" id="PF03094">
    <property type="entry name" value="Mlo"/>
    <property type="match status" value="2"/>
</dbReference>
<evidence type="ECO:0000256" key="8">
    <source>
        <dbReference type="PROSITE-ProRule" id="PRU00277"/>
    </source>
</evidence>
<dbReference type="GO" id="GO:0016020">
    <property type="term" value="C:membrane"/>
    <property type="evidence" value="ECO:0007669"/>
    <property type="project" value="UniProtKB-SubCell"/>
</dbReference>
<dbReference type="InterPro" id="IPR001179">
    <property type="entry name" value="PPIase_FKBP_dom"/>
</dbReference>
<dbReference type="InterPro" id="IPR004326">
    <property type="entry name" value="Mlo"/>
</dbReference>
<dbReference type="Pfam" id="PF00254">
    <property type="entry name" value="FKBP_C"/>
    <property type="match status" value="1"/>
</dbReference>
<dbReference type="SUPFAM" id="SSF54534">
    <property type="entry name" value="FKBP-like"/>
    <property type="match status" value="1"/>
</dbReference>
<dbReference type="FunFam" id="3.10.50.40:FF:000036">
    <property type="entry name" value="Peptidylprolyl isomerase"/>
    <property type="match status" value="1"/>
</dbReference>
<comment type="caution">
    <text evidence="12">The sequence shown here is derived from an EMBL/GenBank/DDBJ whole genome shotgun (WGS) entry which is preliminary data.</text>
</comment>
<dbReference type="Gene3D" id="3.10.50.40">
    <property type="match status" value="1"/>
</dbReference>
<sequence>MAGGGSGSRELDKTPTWAVSLVCAIIILISIILEKTLHKVGETFHKRKKISLVEALEKIKAELMILGFISLLLTFGQNYIAKICIPVSFSNTMLPCDFKDHEIQDHHGGDHHGGDHHGADPHGGDHHGGDHHRRLLWYDHRILMDEPPGGCSPGKVPLVSLHGLHQLHIFIFFLAVFHVFYGAVTMMLGRLKIRGWKDWEKQIAEETAASNGVLYATPVVHLSSGTKFDFQKYIKRSLEDDFKVVVGIPPYLWFVAVVYLLLNLKGGLFMFYLSIMPLVVILAVGTKLQSIIAQMAIEIQEKHAVVQGIPLVQVSDRHFWFGKPTLVLYIIHLTLFQNAFEITYFIWIWYEFGLHSCFHSYFSLAIVRVVIGVIVQILCSYITLPLYALVTQMGSHMKKSIFDEQTSKALMNWHNKIKKKTVPMGGVAVGGVVAPRVKKLGGDDSEGGSPDFSPPAQQVGQASIQMIDSNTETANITAQVDIPPEEGHMTKDLLTVGISPTAMASLRPIEKCTPKIPQSCSKPTAHTKQELAFPPLSISRRSAILISVLPLTLTALPQTLLARERRNRKTIPLEDYLTSPDGLKYYDLVEGKGPVAEKGSTVQVHFDCIYRGITAVSSRESKLLAGNRIIAQPYEFQVGAIPGKERKREFVDNPNGLFSAQAAPKPPKAMYTLTEGMRVGGKRTVIIPPEAGYGAKGMNEIPPGAEFELNIELLQVIPPEGK</sequence>
<keyword evidence="8" id="KW-0697">Rotamase</keyword>
<dbReference type="PANTHER" id="PTHR31942">
    <property type="entry name" value="MLO-LIKE PROTEIN 1"/>
    <property type="match status" value="1"/>
</dbReference>
<feature type="transmembrane region" description="Helical" evidence="10">
    <location>
        <begin position="242"/>
        <end position="262"/>
    </location>
</feature>
<feature type="transmembrane region" description="Helical" evidence="10">
    <location>
        <begin position="326"/>
        <end position="350"/>
    </location>
</feature>
<keyword evidence="4" id="KW-0611">Plant defense</keyword>
<name>A0AAE1YE03_9LAMI</name>
<evidence type="ECO:0000259" key="11">
    <source>
        <dbReference type="PROSITE" id="PS50059"/>
    </source>
</evidence>
<feature type="region of interest" description="Disordered" evidence="9">
    <location>
        <begin position="105"/>
        <end position="128"/>
    </location>
</feature>
<dbReference type="EC" id="5.2.1.8" evidence="8"/>
<protein>
    <recommendedName>
        <fullName evidence="8">peptidylprolyl isomerase</fullName>
        <ecNumber evidence="8">5.2.1.8</ecNumber>
    </recommendedName>
</protein>
<dbReference type="InterPro" id="IPR046357">
    <property type="entry name" value="PPIase_dom_sf"/>
</dbReference>
<feature type="transmembrane region" description="Helical" evidence="10">
    <location>
        <begin position="362"/>
        <end position="390"/>
    </location>
</feature>
<evidence type="ECO:0000256" key="10">
    <source>
        <dbReference type="SAM" id="Phobius"/>
    </source>
</evidence>
<feature type="transmembrane region" description="Helical" evidence="10">
    <location>
        <begin position="17"/>
        <end position="38"/>
    </location>
</feature>
<dbReference type="GO" id="GO:0003755">
    <property type="term" value="F:peptidyl-prolyl cis-trans isomerase activity"/>
    <property type="evidence" value="ECO:0007669"/>
    <property type="project" value="UniProtKB-KW"/>
</dbReference>
<dbReference type="PROSITE" id="PS50059">
    <property type="entry name" value="FKBP_PPIASE"/>
    <property type="match status" value="1"/>
</dbReference>
<keyword evidence="5 10" id="KW-1133">Transmembrane helix</keyword>
<evidence type="ECO:0000313" key="13">
    <source>
        <dbReference type="Proteomes" id="UP001293254"/>
    </source>
</evidence>
<evidence type="ECO:0000256" key="1">
    <source>
        <dbReference type="ARBA" id="ARBA00004141"/>
    </source>
</evidence>
<feature type="domain" description="PPIase FKBP-type" evidence="11">
    <location>
        <begin position="599"/>
        <end position="717"/>
    </location>
</feature>
<feature type="transmembrane region" description="Helical" evidence="10">
    <location>
        <begin position="268"/>
        <end position="285"/>
    </location>
</feature>
<evidence type="ECO:0000256" key="5">
    <source>
        <dbReference type="ARBA" id="ARBA00022989"/>
    </source>
</evidence>
<evidence type="ECO:0000256" key="4">
    <source>
        <dbReference type="ARBA" id="ARBA00022821"/>
    </source>
</evidence>
<reference evidence="12" key="1">
    <citation type="submission" date="2020-06" db="EMBL/GenBank/DDBJ databases">
        <authorList>
            <person name="Li T."/>
            <person name="Hu X."/>
            <person name="Zhang T."/>
            <person name="Song X."/>
            <person name="Zhang H."/>
            <person name="Dai N."/>
            <person name="Sheng W."/>
            <person name="Hou X."/>
            <person name="Wei L."/>
        </authorList>
    </citation>
    <scope>NUCLEOTIDE SEQUENCE</scope>
    <source>
        <strain evidence="12">3651</strain>
        <tissue evidence="12">Leaf</tissue>
    </source>
</reference>
<feature type="transmembrane region" description="Helical" evidence="10">
    <location>
        <begin position="59"/>
        <end position="80"/>
    </location>
</feature>
<keyword evidence="7" id="KW-0568">Pathogenesis-related protein</keyword>
<dbReference type="PANTHER" id="PTHR31942:SF53">
    <property type="entry name" value="MLO-LIKE PROTEIN 5-RELATED"/>
    <property type="match status" value="1"/>
</dbReference>
<evidence type="ECO:0000256" key="3">
    <source>
        <dbReference type="ARBA" id="ARBA00022692"/>
    </source>
</evidence>
<keyword evidence="3 10" id="KW-0812">Transmembrane</keyword>
<evidence type="ECO:0000256" key="9">
    <source>
        <dbReference type="SAM" id="MobiDB-lite"/>
    </source>
</evidence>
<dbReference type="EMBL" id="JACGWO010000004">
    <property type="protein sequence ID" value="KAK4428307.1"/>
    <property type="molecule type" value="Genomic_DNA"/>
</dbReference>
<evidence type="ECO:0000256" key="7">
    <source>
        <dbReference type="ARBA" id="ARBA00023265"/>
    </source>
</evidence>
<evidence type="ECO:0000256" key="2">
    <source>
        <dbReference type="ARBA" id="ARBA00006574"/>
    </source>
</evidence>
<evidence type="ECO:0000256" key="6">
    <source>
        <dbReference type="ARBA" id="ARBA00023136"/>
    </source>
</evidence>
<keyword evidence="13" id="KW-1185">Reference proteome</keyword>
<comment type="subcellular location">
    <subcellularLocation>
        <location evidence="1">Membrane</location>
        <topology evidence="1">Multi-pass membrane protein</topology>
    </subcellularLocation>
</comment>
<comment type="catalytic activity">
    <reaction evidence="8">
        <text>[protein]-peptidylproline (omega=180) = [protein]-peptidylproline (omega=0)</text>
        <dbReference type="Rhea" id="RHEA:16237"/>
        <dbReference type="Rhea" id="RHEA-COMP:10747"/>
        <dbReference type="Rhea" id="RHEA-COMP:10748"/>
        <dbReference type="ChEBI" id="CHEBI:83833"/>
        <dbReference type="ChEBI" id="CHEBI:83834"/>
        <dbReference type="EC" id="5.2.1.8"/>
    </reaction>
</comment>
<comment type="similarity">
    <text evidence="2">Belongs to the MLO family.</text>
</comment>
<reference evidence="12" key="2">
    <citation type="journal article" date="2024" name="Plant">
        <title>Genomic evolution and insights into agronomic trait innovations of Sesamum species.</title>
        <authorList>
            <person name="Miao H."/>
            <person name="Wang L."/>
            <person name="Qu L."/>
            <person name="Liu H."/>
            <person name="Sun Y."/>
            <person name="Le M."/>
            <person name="Wang Q."/>
            <person name="Wei S."/>
            <person name="Zheng Y."/>
            <person name="Lin W."/>
            <person name="Duan Y."/>
            <person name="Cao H."/>
            <person name="Xiong S."/>
            <person name="Wang X."/>
            <person name="Wei L."/>
            <person name="Li C."/>
            <person name="Ma Q."/>
            <person name="Ju M."/>
            <person name="Zhao R."/>
            <person name="Li G."/>
            <person name="Mu C."/>
            <person name="Tian Q."/>
            <person name="Mei H."/>
            <person name="Zhang T."/>
            <person name="Gao T."/>
            <person name="Zhang H."/>
        </authorList>
    </citation>
    <scope>NUCLEOTIDE SEQUENCE</scope>
    <source>
        <strain evidence="12">3651</strain>
    </source>
</reference>
<keyword evidence="6 10" id="KW-0472">Membrane</keyword>
<organism evidence="12 13">
    <name type="scientific">Sesamum alatum</name>
    <dbReference type="NCBI Taxonomy" id="300844"/>
    <lineage>
        <taxon>Eukaryota</taxon>
        <taxon>Viridiplantae</taxon>
        <taxon>Streptophyta</taxon>
        <taxon>Embryophyta</taxon>
        <taxon>Tracheophyta</taxon>
        <taxon>Spermatophyta</taxon>
        <taxon>Magnoliopsida</taxon>
        <taxon>eudicotyledons</taxon>
        <taxon>Gunneridae</taxon>
        <taxon>Pentapetalae</taxon>
        <taxon>asterids</taxon>
        <taxon>lamiids</taxon>
        <taxon>Lamiales</taxon>
        <taxon>Pedaliaceae</taxon>
        <taxon>Sesamum</taxon>
    </lineage>
</organism>
<dbReference type="Proteomes" id="UP001293254">
    <property type="component" value="Unassembled WGS sequence"/>
</dbReference>
<dbReference type="AlphaFoldDB" id="A0AAE1YE03"/>